<dbReference type="GO" id="GO:0005929">
    <property type="term" value="C:cilium"/>
    <property type="evidence" value="ECO:0007669"/>
    <property type="project" value="GOC"/>
</dbReference>
<evidence type="ECO:0000313" key="3">
    <source>
        <dbReference type="EMBL" id="KAG5457143.1"/>
    </source>
</evidence>
<dbReference type="InterPro" id="IPR011990">
    <property type="entry name" value="TPR-like_helical_dom_sf"/>
</dbReference>
<protein>
    <recommendedName>
        <fullName evidence="2">Tetratricopeptide repeat protein 21A/21B second ARM domain-containing protein</fullName>
    </recommendedName>
</protein>
<evidence type="ECO:0000256" key="1">
    <source>
        <dbReference type="SAM" id="MobiDB-lite"/>
    </source>
</evidence>
<feature type="region of interest" description="Disordered" evidence="1">
    <location>
        <begin position="380"/>
        <end position="413"/>
    </location>
</feature>
<dbReference type="Pfam" id="PF25060">
    <property type="entry name" value="ARM_TT21_2nd"/>
    <property type="match status" value="1"/>
</dbReference>
<feature type="non-terminal residue" evidence="3">
    <location>
        <position position="1"/>
    </location>
</feature>
<dbReference type="SUPFAM" id="SSF48452">
    <property type="entry name" value="TPR-like"/>
    <property type="match status" value="1"/>
</dbReference>
<dbReference type="GO" id="GO:0030991">
    <property type="term" value="C:intraciliary transport particle A"/>
    <property type="evidence" value="ECO:0007669"/>
    <property type="project" value="TreeGrafter"/>
</dbReference>
<feature type="domain" description="Tetratricopeptide repeat protein 21A/21B second ARM" evidence="2">
    <location>
        <begin position="106"/>
        <end position="326"/>
    </location>
</feature>
<dbReference type="GO" id="GO:0035721">
    <property type="term" value="P:intraciliary retrograde transport"/>
    <property type="evidence" value="ECO:0007669"/>
    <property type="project" value="TreeGrafter"/>
</dbReference>
<accession>A0A8H7ZQB2</accession>
<gene>
    <name evidence="3" type="ORF">BJ554DRAFT_2920</name>
</gene>
<evidence type="ECO:0000313" key="4">
    <source>
        <dbReference type="Proteomes" id="UP000673691"/>
    </source>
</evidence>
<comment type="caution">
    <text evidence="3">The sequence shown here is derived from an EMBL/GenBank/DDBJ whole genome shotgun (WGS) entry which is preliminary data.</text>
</comment>
<sequence>RVRYLRTKRQPNQAVEVVTQITIHYPTFIPAYVERFWSMMEAGSWEIANEAAHRLLSQQADNLDALIVLACVELCRDGRVKDVVGAGSSTVNALIQASFEMYSTELVLGICDRADEVDEALRAYEQALQLDPQNAEALEGLIRFGDRYGMRRAARRNVVFHLACDSGLSESTGKSTEVAYLSSVFVWAKYANAKRRLGYLNEAAALQMNIMKSTPVSLDYFVAVSPNLLLEIVRALVECCPATAKPRGWGRLRSFPNENFATVEGQESEGVIQTILDLLTAFTKVFTGNVEAMYHVAQVKLMAGGRAEAQAAASLCLKIDPTRGELEYLQPKRPPLNGFLTCPHAGPPPGCTNARRQRPVRPGAPVPRACVVAQFRNPELPTIQPHQGPRTEGAGQTGGRDEGVPAAKLPRRESLPTANERLAVYLELADAYSKAGQIVCCPCGYSRPVRTASTLDLE</sequence>
<keyword evidence="4" id="KW-1185">Reference proteome</keyword>
<dbReference type="GO" id="GO:0061512">
    <property type="term" value="P:protein localization to cilium"/>
    <property type="evidence" value="ECO:0007669"/>
    <property type="project" value="TreeGrafter"/>
</dbReference>
<dbReference type="PANTHER" id="PTHR14699">
    <property type="entry name" value="STI2 PROTEIN-RELATED"/>
    <property type="match status" value="1"/>
</dbReference>
<dbReference type="EMBL" id="JAEFCI010010559">
    <property type="protein sequence ID" value="KAG5457143.1"/>
    <property type="molecule type" value="Genomic_DNA"/>
</dbReference>
<organism evidence="3 4">
    <name type="scientific">Olpidium bornovanus</name>
    <dbReference type="NCBI Taxonomy" id="278681"/>
    <lineage>
        <taxon>Eukaryota</taxon>
        <taxon>Fungi</taxon>
        <taxon>Fungi incertae sedis</taxon>
        <taxon>Olpidiomycota</taxon>
        <taxon>Olpidiomycotina</taxon>
        <taxon>Olpidiomycetes</taxon>
        <taxon>Olpidiales</taxon>
        <taxon>Olpidiaceae</taxon>
        <taxon>Olpidium</taxon>
    </lineage>
</organism>
<dbReference type="Proteomes" id="UP000673691">
    <property type="component" value="Unassembled WGS sequence"/>
</dbReference>
<dbReference type="InterPro" id="IPR040364">
    <property type="entry name" value="TTC21A/TTC21B"/>
</dbReference>
<proteinExistence type="predicted"/>
<dbReference type="OrthoDB" id="10259630at2759"/>
<name>A0A8H7ZQB2_9FUNG</name>
<dbReference type="InterPro" id="IPR056832">
    <property type="entry name" value="ARM_TT21_2nd"/>
</dbReference>
<evidence type="ECO:0000259" key="2">
    <source>
        <dbReference type="Pfam" id="PF25060"/>
    </source>
</evidence>
<reference evidence="3 4" key="1">
    <citation type="journal article" name="Sci. Rep.">
        <title>Genome-scale phylogenetic analyses confirm Olpidium as the closest living zoosporic fungus to the non-flagellated, terrestrial fungi.</title>
        <authorList>
            <person name="Chang Y."/>
            <person name="Rochon D."/>
            <person name="Sekimoto S."/>
            <person name="Wang Y."/>
            <person name="Chovatia M."/>
            <person name="Sandor L."/>
            <person name="Salamov A."/>
            <person name="Grigoriev I.V."/>
            <person name="Stajich J.E."/>
            <person name="Spatafora J.W."/>
        </authorList>
    </citation>
    <scope>NUCLEOTIDE SEQUENCE [LARGE SCALE GENOMIC DNA]</scope>
    <source>
        <strain evidence="3">S191</strain>
    </source>
</reference>
<dbReference type="Gene3D" id="1.25.40.10">
    <property type="entry name" value="Tetratricopeptide repeat domain"/>
    <property type="match status" value="1"/>
</dbReference>
<dbReference type="AlphaFoldDB" id="A0A8H7ZQB2"/>
<dbReference type="PANTHER" id="PTHR14699:SF0">
    <property type="entry name" value="TETRATRICOPEPTIDE REPEAT PROTEIN 21 HOMOLOG"/>
    <property type="match status" value="1"/>
</dbReference>